<dbReference type="PANTHER" id="PTHR33387:SF3">
    <property type="entry name" value="DUF985 DOMAIN-CONTAINING PROTEIN"/>
    <property type="match status" value="1"/>
</dbReference>
<dbReference type="PANTHER" id="PTHR33387">
    <property type="entry name" value="RMLC-LIKE JELLY ROLL FOLD PROTEIN"/>
    <property type="match status" value="1"/>
</dbReference>
<dbReference type="InterPro" id="IPR014710">
    <property type="entry name" value="RmlC-like_jellyroll"/>
</dbReference>
<reference evidence="2 3" key="1">
    <citation type="submission" date="2016-01" db="EMBL/GenBank/DDBJ databases">
        <title>High potential of lignocellulose degradation of a new Verrucomicrobia species.</title>
        <authorList>
            <person name="Wang Y."/>
            <person name="Shi Y."/>
            <person name="Qiu Z."/>
            <person name="Liu S."/>
            <person name="Yang H."/>
        </authorList>
    </citation>
    <scope>NUCLEOTIDE SEQUENCE [LARGE SCALE GENOMIC DNA]</scope>
    <source>
        <strain evidence="2 3">TSB47</strain>
    </source>
</reference>
<accession>A0A178INX8</accession>
<keyword evidence="3" id="KW-1185">Reference proteome</keyword>
<comment type="caution">
    <text evidence="2">The sequence shown here is derived from an EMBL/GenBank/DDBJ whole genome shotgun (WGS) entry which is preliminary data.</text>
</comment>
<dbReference type="Pfam" id="PF06172">
    <property type="entry name" value="Cupin_5"/>
    <property type="match status" value="1"/>
</dbReference>
<organism evidence="2 3">
    <name type="scientific">Termitidicoccus mucosus</name>
    <dbReference type="NCBI Taxonomy" id="1184151"/>
    <lineage>
        <taxon>Bacteria</taxon>
        <taxon>Pseudomonadati</taxon>
        <taxon>Verrucomicrobiota</taxon>
        <taxon>Opitutia</taxon>
        <taxon>Opitutales</taxon>
        <taxon>Opitutaceae</taxon>
        <taxon>Termitidicoccus</taxon>
    </lineage>
</organism>
<proteinExistence type="predicted"/>
<dbReference type="CDD" id="cd06121">
    <property type="entry name" value="cupin_YML079wp"/>
    <property type="match status" value="1"/>
</dbReference>
<dbReference type="InterPro" id="IPR039935">
    <property type="entry name" value="YML079W-like"/>
</dbReference>
<feature type="domain" description="DUF985" evidence="1">
    <location>
        <begin position="7"/>
        <end position="140"/>
    </location>
</feature>
<dbReference type="InterPro" id="IPR011051">
    <property type="entry name" value="RmlC_Cupin_sf"/>
</dbReference>
<dbReference type="SUPFAM" id="SSF51182">
    <property type="entry name" value="RmlC-like cupins"/>
    <property type="match status" value="1"/>
</dbReference>
<name>A0A178INX8_9BACT</name>
<gene>
    <name evidence="2" type="ORF">AW736_03150</name>
</gene>
<dbReference type="RefSeq" id="WP_068769756.1">
    <property type="nucleotide sequence ID" value="NZ_CP109796.1"/>
</dbReference>
<protein>
    <submittedName>
        <fullName evidence="2">Cupin</fullName>
    </submittedName>
</protein>
<sequence>MTRTAKDWIEALGLLPHPEGGYYREMLRSRDRINLPDGRERVCYTSIYFLLTNENPSRFHRLKSDEVWYFHAGAALTVHCLTPGGYDHIRLGPEPEHGEVLQACVPKGAVFGATVDAVGAFALVSCMVSPGFEFEDFELADQAELLAAHPRHHAIIRRLARRGSDAPGK</sequence>
<dbReference type="Gene3D" id="2.60.120.10">
    <property type="entry name" value="Jelly Rolls"/>
    <property type="match status" value="1"/>
</dbReference>
<dbReference type="OrthoDB" id="9798288at2"/>
<evidence type="ECO:0000313" key="3">
    <source>
        <dbReference type="Proteomes" id="UP000078486"/>
    </source>
</evidence>
<dbReference type="InterPro" id="IPR009327">
    <property type="entry name" value="Cupin_DUF985"/>
</dbReference>
<dbReference type="EMBL" id="LRRQ01000027">
    <property type="protein sequence ID" value="OAM91488.1"/>
    <property type="molecule type" value="Genomic_DNA"/>
</dbReference>
<evidence type="ECO:0000313" key="2">
    <source>
        <dbReference type="EMBL" id="OAM91488.1"/>
    </source>
</evidence>
<dbReference type="AlphaFoldDB" id="A0A178INX8"/>
<dbReference type="Proteomes" id="UP000078486">
    <property type="component" value="Unassembled WGS sequence"/>
</dbReference>
<evidence type="ECO:0000259" key="1">
    <source>
        <dbReference type="Pfam" id="PF06172"/>
    </source>
</evidence>